<dbReference type="SMART" id="SM00065">
    <property type="entry name" value="GAF"/>
    <property type="match status" value="1"/>
</dbReference>
<comment type="cofactor">
    <cofactor evidence="2">
        <name>Mg(2+)</name>
        <dbReference type="ChEBI" id="CHEBI:18420"/>
    </cofactor>
</comment>
<keyword evidence="16" id="KW-0670">Pyruvate</keyword>
<dbReference type="SUPFAM" id="SSF51621">
    <property type="entry name" value="Phosphoenolpyruvate/pyruvate domain"/>
    <property type="match status" value="1"/>
</dbReference>
<dbReference type="RefSeq" id="WP_207310325.1">
    <property type="nucleotide sequence ID" value="NZ_SJPI01000001.1"/>
</dbReference>
<dbReference type="Pfam" id="PF02896">
    <property type="entry name" value="PEP-utilizers_C"/>
    <property type="match status" value="1"/>
</dbReference>
<dbReference type="GO" id="GO:0009401">
    <property type="term" value="P:phosphoenolpyruvate-dependent sugar phosphotransferase system"/>
    <property type="evidence" value="ECO:0007669"/>
    <property type="project" value="UniProtKB-KW"/>
</dbReference>
<evidence type="ECO:0000256" key="8">
    <source>
        <dbReference type="ARBA" id="ARBA00022597"/>
    </source>
</evidence>
<evidence type="ECO:0000256" key="10">
    <source>
        <dbReference type="ARBA" id="ARBA00022683"/>
    </source>
</evidence>
<dbReference type="InterPro" id="IPR015813">
    <property type="entry name" value="Pyrv/PenolPyrv_kinase-like_dom"/>
</dbReference>
<organism evidence="16 17">
    <name type="scientific">Rubripirellula amarantea</name>
    <dbReference type="NCBI Taxonomy" id="2527999"/>
    <lineage>
        <taxon>Bacteria</taxon>
        <taxon>Pseudomonadati</taxon>
        <taxon>Planctomycetota</taxon>
        <taxon>Planctomycetia</taxon>
        <taxon>Pirellulales</taxon>
        <taxon>Pirellulaceae</taxon>
        <taxon>Rubripirellula</taxon>
    </lineage>
</organism>
<dbReference type="Gene3D" id="3.50.30.10">
    <property type="entry name" value="Phosphohistidine domain"/>
    <property type="match status" value="1"/>
</dbReference>
<dbReference type="Gene3D" id="1.10.274.10">
    <property type="entry name" value="PtsI, HPr-binding domain"/>
    <property type="match status" value="1"/>
</dbReference>
<dbReference type="SUPFAM" id="SSF55781">
    <property type="entry name" value="GAF domain-like"/>
    <property type="match status" value="1"/>
</dbReference>
<dbReference type="Proteomes" id="UP000316598">
    <property type="component" value="Unassembled WGS sequence"/>
</dbReference>
<keyword evidence="9 16" id="KW-0808">Transferase</keyword>
<dbReference type="GO" id="GO:0016301">
    <property type="term" value="F:kinase activity"/>
    <property type="evidence" value="ECO:0007669"/>
    <property type="project" value="UniProtKB-KW"/>
</dbReference>
<dbReference type="InterPro" id="IPR000121">
    <property type="entry name" value="PEP_util_C"/>
</dbReference>
<dbReference type="Pfam" id="PF00391">
    <property type="entry name" value="PEP-utilizers"/>
    <property type="match status" value="1"/>
</dbReference>
<evidence type="ECO:0000256" key="11">
    <source>
        <dbReference type="ARBA" id="ARBA00022723"/>
    </source>
</evidence>
<sequence>MSSCELGTADASDSFANERPLDSSMSLRPAKPSNEQLGLSTLEDISHLILQSHDLNETLQNIVALVASRMRTEVCTIYLCEGDQLSLSATVGLSSKAVGQTQLKVGQGLVGHTAKTCSVVNVTEPQLDERYCFIVDSDEEIYHSFLGIPVFDRGNLLGVMAIQTIAPRVFDAVEISTLSTIAFQLSSVVANARLLNQLALAPPRTPITQRTLESPEQTHVTLVRGEQSFGGVVIGPAHVIDGAMGVAEIVDEATTDSVAEIEKLNEAFAAARIQTLYLEKKIAERLDERDAAIFHSHLMILQDRVFVDKIKALIHDGFGAISAVKQVVSDYVRTFREIADPYLRARSADVEDVGRRLLAHLCGKNPGDHLHLAYSGIVVAHELHASEIAVMDLDRVQGIVLEKGDSNSHAVIVAKSLGIPTIIGAADVVAHVEPGCLVILDAPTKTLHIEPSKTLRREYARLVKEAKSRVESLQRYVDQPATTTDGLTVTLRANIGLRSDVEIAVRNGAEGVGLYRTELPYMAQSSFPDREAQYEIYRHVVEGFRNYEVTIRTLDIGGDKPLSYFDTPREDNPFLGWRSIRVSLDNLDIFRTQIEAILMAATHGNVKLMFPMVTNIDEIVQAKSIVNEARKSLTQEGWDIPDVPIGMMIETPSSVIMADLFAREVDFFSLGTNDLVQYLLAADRGNTKISNYYQSLHPAVLKAIATVVDVAQRHKIPVSICGEMVGDPRSLGILVGLGLREFSVSSPLILSLKAMLVEQSAKKLKKLAKDCLKCSTTAEIKALTEKTLGAI</sequence>
<evidence type="ECO:0000256" key="13">
    <source>
        <dbReference type="ARBA" id="ARBA00022842"/>
    </source>
</evidence>
<dbReference type="Gene3D" id="3.30.450.40">
    <property type="match status" value="1"/>
</dbReference>
<keyword evidence="8" id="KW-0762">Sugar transport</keyword>
<dbReference type="NCBIfam" id="TIGR01417">
    <property type="entry name" value="PTS_I_fam"/>
    <property type="match status" value="1"/>
</dbReference>
<comment type="caution">
    <text evidence="16">The sequence shown here is derived from an EMBL/GenBank/DDBJ whole genome shotgun (WGS) entry which is preliminary data.</text>
</comment>
<comment type="similarity">
    <text evidence="4">Belongs to the PEP-utilizing enzyme family.</text>
</comment>
<keyword evidence="6" id="KW-0813">Transport</keyword>
<keyword evidence="7" id="KW-0963">Cytoplasm</keyword>
<reference evidence="16 17" key="1">
    <citation type="submission" date="2019-02" db="EMBL/GenBank/DDBJ databases">
        <title>Deep-cultivation of Planctomycetes and their phenomic and genomic characterization uncovers novel biology.</title>
        <authorList>
            <person name="Wiegand S."/>
            <person name="Jogler M."/>
            <person name="Boedeker C."/>
            <person name="Pinto D."/>
            <person name="Vollmers J."/>
            <person name="Rivas-Marin E."/>
            <person name="Kohn T."/>
            <person name="Peeters S.H."/>
            <person name="Heuer A."/>
            <person name="Rast P."/>
            <person name="Oberbeckmann S."/>
            <person name="Bunk B."/>
            <person name="Jeske O."/>
            <person name="Meyerdierks A."/>
            <person name="Storesund J.E."/>
            <person name="Kallscheuer N."/>
            <person name="Luecker S."/>
            <person name="Lage O.M."/>
            <person name="Pohl T."/>
            <person name="Merkel B.J."/>
            <person name="Hornburger P."/>
            <person name="Mueller R.-W."/>
            <person name="Bruemmer F."/>
            <person name="Labrenz M."/>
            <person name="Spormann A.M."/>
            <person name="Op Den Camp H."/>
            <person name="Overmann J."/>
            <person name="Amann R."/>
            <person name="Jetten M.S.M."/>
            <person name="Mascher T."/>
            <person name="Medema M.H."/>
            <person name="Devos D.P."/>
            <person name="Kaster A.-K."/>
            <person name="Ovreas L."/>
            <person name="Rohde M."/>
            <person name="Galperin M.Y."/>
            <person name="Jogler C."/>
        </authorList>
    </citation>
    <scope>NUCLEOTIDE SEQUENCE [LARGE SCALE GENOMIC DNA]</scope>
    <source>
        <strain evidence="16 17">Pla22</strain>
    </source>
</reference>
<dbReference type="InterPro" id="IPR036618">
    <property type="entry name" value="PtsI_HPr-bd_sf"/>
</dbReference>
<evidence type="ECO:0000259" key="15">
    <source>
        <dbReference type="SMART" id="SM00065"/>
    </source>
</evidence>
<dbReference type="Gene3D" id="3.20.20.60">
    <property type="entry name" value="Phosphoenolpyruvate-binding domains"/>
    <property type="match status" value="1"/>
</dbReference>
<dbReference type="EMBL" id="SJPI01000001">
    <property type="protein sequence ID" value="TWT54366.1"/>
    <property type="molecule type" value="Genomic_DNA"/>
</dbReference>
<dbReference type="InterPro" id="IPR003018">
    <property type="entry name" value="GAF"/>
</dbReference>
<dbReference type="InterPro" id="IPR050499">
    <property type="entry name" value="PEP-utilizing_PTS_enzyme"/>
</dbReference>
<keyword evidence="17" id="KW-1185">Reference proteome</keyword>
<dbReference type="InterPro" id="IPR006318">
    <property type="entry name" value="PTS_EI-like"/>
</dbReference>
<dbReference type="InterPro" id="IPR029016">
    <property type="entry name" value="GAF-like_dom_sf"/>
</dbReference>
<evidence type="ECO:0000256" key="5">
    <source>
        <dbReference type="ARBA" id="ARBA00012232"/>
    </source>
</evidence>
<evidence type="ECO:0000256" key="3">
    <source>
        <dbReference type="ARBA" id="ARBA00004496"/>
    </source>
</evidence>
<evidence type="ECO:0000256" key="1">
    <source>
        <dbReference type="ARBA" id="ARBA00000683"/>
    </source>
</evidence>
<dbReference type="GO" id="GO:0008965">
    <property type="term" value="F:phosphoenolpyruvate-protein phosphotransferase activity"/>
    <property type="evidence" value="ECO:0007669"/>
    <property type="project" value="UniProtKB-EC"/>
</dbReference>
<dbReference type="PROSITE" id="PS00742">
    <property type="entry name" value="PEP_ENZYMES_2"/>
    <property type="match status" value="1"/>
</dbReference>
<accession>A0A5C5WUP4</accession>
<dbReference type="Pfam" id="PF01590">
    <property type="entry name" value="GAF"/>
    <property type="match status" value="1"/>
</dbReference>
<dbReference type="GO" id="GO:0046872">
    <property type="term" value="F:metal ion binding"/>
    <property type="evidence" value="ECO:0007669"/>
    <property type="project" value="UniProtKB-KW"/>
</dbReference>
<evidence type="ECO:0000256" key="6">
    <source>
        <dbReference type="ARBA" id="ARBA00022448"/>
    </source>
</evidence>
<dbReference type="PRINTS" id="PR01736">
    <property type="entry name" value="PHPHTRNFRASE"/>
</dbReference>
<feature type="region of interest" description="Disordered" evidence="14">
    <location>
        <begin position="1"/>
        <end position="32"/>
    </location>
</feature>
<dbReference type="SUPFAM" id="SSF47831">
    <property type="entry name" value="Enzyme I of the PEP:sugar phosphotransferase system HPr-binding (sub)domain"/>
    <property type="match status" value="1"/>
</dbReference>
<name>A0A5C5WUP4_9BACT</name>
<evidence type="ECO:0000256" key="9">
    <source>
        <dbReference type="ARBA" id="ARBA00022679"/>
    </source>
</evidence>
<dbReference type="EC" id="2.7.3.9" evidence="5"/>
<evidence type="ECO:0000256" key="4">
    <source>
        <dbReference type="ARBA" id="ARBA00007837"/>
    </source>
</evidence>
<dbReference type="AlphaFoldDB" id="A0A5C5WUP4"/>
<dbReference type="GO" id="GO:0005737">
    <property type="term" value="C:cytoplasm"/>
    <property type="evidence" value="ECO:0007669"/>
    <property type="project" value="UniProtKB-SubCell"/>
</dbReference>
<evidence type="ECO:0000256" key="12">
    <source>
        <dbReference type="ARBA" id="ARBA00022777"/>
    </source>
</evidence>
<feature type="domain" description="GAF" evidence="15">
    <location>
        <begin position="54"/>
        <end position="199"/>
    </location>
</feature>
<keyword evidence="10" id="KW-0598">Phosphotransferase system</keyword>
<dbReference type="InterPro" id="IPR040442">
    <property type="entry name" value="Pyrv_kinase-like_dom_sf"/>
</dbReference>
<protein>
    <recommendedName>
        <fullName evidence="5">phosphoenolpyruvate--protein phosphotransferase</fullName>
        <ecNumber evidence="5">2.7.3.9</ecNumber>
    </recommendedName>
</protein>
<dbReference type="InterPro" id="IPR036637">
    <property type="entry name" value="Phosphohistidine_dom_sf"/>
</dbReference>
<comment type="catalytic activity">
    <reaction evidence="1">
        <text>L-histidyl-[protein] + phosphoenolpyruvate = N(pros)-phospho-L-histidyl-[protein] + pyruvate</text>
        <dbReference type="Rhea" id="RHEA:23880"/>
        <dbReference type="Rhea" id="RHEA-COMP:9745"/>
        <dbReference type="Rhea" id="RHEA-COMP:9746"/>
        <dbReference type="ChEBI" id="CHEBI:15361"/>
        <dbReference type="ChEBI" id="CHEBI:29979"/>
        <dbReference type="ChEBI" id="CHEBI:58702"/>
        <dbReference type="ChEBI" id="CHEBI:64837"/>
        <dbReference type="EC" id="2.7.3.9"/>
    </reaction>
</comment>
<comment type="subcellular location">
    <subcellularLocation>
        <location evidence="3">Cytoplasm</location>
    </subcellularLocation>
</comment>
<keyword evidence="12" id="KW-0418">Kinase</keyword>
<evidence type="ECO:0000256" key="14">
    <source>
        <dbReference type="SAM" id="MobiDB-lite"/>
    </source>
</evidence>
<evidence type="ECO:0000313" key="17">
    <source>
        <dbReference type="Proteomes" id="UP000316598"/>
    </source>
</evidence>
<evidence type="ECO:0000256" key="7">
    <source>
        <dbReference type="ARBA" id="ARBA00022490"/>
    </source>
</evidence>
<proteinExistence type="inferred from homology"/>
<keyword evidence="13" id="KW-0460">Magnesium</keyword>
<gene>
    <name evidence="16" type="primary">ptsI_1</name>
    <name evidence="16" type="ORF">Pla22_20130</name>
</gene>
<dbReference type="InterPro" id="IPR008279">
    <property type="entry name" value="PEP-util_enz_mobile_dom"/>
</dbReference>
<dbReference type="InterPro" id="IPR008731">
    <property type="entry name" value="PTS_EIN"/>
</dbReference>
<dbReference type="PANTHER" id="PTHR46244:SF6">
    <property type="entry name" value="PHOSPHOENOLPYRUVATE-PROTEIN PHOSPHOTRANSFERASE"/>
    <property type="match status" value="1"/>
</dbReference>
<dbReference type="SUPFAM" id="SSF52009">
    <property type="entry name" value="Phosphohistidine domain"/>
    <property type="match status" value="1"/>
</dbReference>
<dbReference type="PANTHER" id="PTHR46244">
    <property type="entry name" value="PHOSPHOENOLPYRUVATE-PROTEIN PHOSPHOTRANSFERASE"/>
    <property type="match status" value="1"/>
</dbReference>
<dbReference type="InterPro" id="IPR023151">
    <property type="entry name" value="PEP_util_CS"/>
</dbReference>
<dbReference type="Pfam" id="PF05524">
    <property type="entry name" value="PEP-utilisers_N"/>
    <property type="match status" value="1"/>
</dbReference>
<evidence type="ECO:0000313" key="16">
    <source>
        <dbReference type="EMBL" id="TWT54366.1"/>
    </source>
</evidence>
<evidence type="ECO:0000256" key="2">
    <source>
        <dbReference type="ARBA" id="ARBA00001946"/>
    </source>
</evidence>
<keyword evidence="11" id="KW-0479">Metal-binding</keyword>